<dbReference type="InterPro" id="IPR020821">
    <property type="entry name" value="ENPP1-3/EXOG-like_nuc-like"/>
</dbReference>
<evidence type="ECO:0000256" key="5">
    <source>
        <dbReference type="ARBA" id="ARBA00022759"/>
    </source>
</evidence>
<keyword evidence="5" id="KW-0255">Endonuclease</keyword>
<keyword evidence="6" id="KW-0460">Magnesium</keyword>
<comment type="cofactor">
    <cofactor evidence="1">
        <name>Mg(2+)</name>
        <dbReference type="ChEBI" id="CHEBI:18420"/>
    </cofactor>
</comment>
<protein>
    <submittedName>
        <fullName evidence="10">ENDD1 protein</fullName>
    </submittedName>
</protein>
<feature type="chain" id="PRO_5032810217" evidence="7">
    <location>
        <begin position="20"/>
        <end position="243"/>
    </location>
</feature>
<evidence type="ECO:0000256" key="3">
    <source>
        <dbReference type="ARBA" id="ARBA00022722"/>
    </source>
</evidence>
<dbReference type="InterPro" id="IPR018524">
    <property type="entry name" value="DNA/RNA_endonuclease_AS"/>
</dbReference>
<evidence type="ECO:0000256" key="2">
    <source>
        <dbReference type="ARBA" id="ARBA00010052"/>
    </source>
</evidence>
<dbReference type="SMART" id="SM00477">
    <property type="entry name" value="NUC"/>
    <property type="match status" value="1"/>
</dbReference>
<evidence type="ECO:0000256" key="7">
    <source>
        <dbReference type="SAM" id="SignalP"/>
    </source>
</evidence>
<keyword evidence="7" id="KW-0732">Signal</keyword>
<dbReference type="Proteomes" id="UP000659062">
    <property type="component" value="Unassembled WGS sequence"/>
</dbReference>
<dbReference type="PANTHER" id="PTHR21472">
    <property type="entry name" value="ENDONUCLEASE DOMAIN-CONTAINING 1 PROTEIN ENDOD1"/>
    <property type="match status" value="1"/>
</dbReference>
<dbReference type="Pfam" id="PF01223">
    <property type="entry name" value="Endonuclease_NS"/>
    <property type="match status" value="1"/>
</dbReference>
<dbReference type="InterPro" id="IPR044925">
    <property type="entry name" value="His-Me_finger_sf"/>
</dbReference>
<dbReference type="PANTHER" id="PTHR21472:SF26">
    <property type="entry name" value="ENDONUCLEASE DOMAIN CONTAINING 1"/>
    <property type="match status" value="1"/>
</dbReference>
<dbReference type="InterPro" id="IPR044929">
    <property type="entry name" value="DNA/RNA_non-sp_Endonuclease_sf"/>
</dbReference>
<accession>A0A851W1K8</accession>
<comment type="similarity">
    <text evidence="2">Belongs to the DNA/RNA non-specific endonuclease family.</text>
</comment>
<dbReference type="InterPro" id="IPR039015">
    <property type="entry name" value="ENDOD1"/>
</dbReference>
<evidence type="ECO:0000256" key="1">
    <source>
        <dbReference type="ARBA" id="ARBA00001946"/>
    </source>
</evidence>
<dbReference type="AlphaFoldDB" id="A0A851W1K8"/>
<sequence>MLGLLLLQVLASCLCLGHSKVVENFKNVCTQFFYAKTAPDFGRYPQKAARICQYYENDYRFATLYDRNRRIPLYSAYIYNPGNGTRSPSWFVEPQLINKSYIDSMDEESSIIQMYHINLTIIGKNQAIDNDYKNLNNLDRGHLNPSGHQPDNQSSWATFTLTNIVPQNRPLNQNAWRNYEETTMSQRTRDCDITYVLTGAVPGNTTVPSGRVNIPSHIWSAACCLQNKKPKSAWGAIAKNDQD</sequence>
<evidence type="ECO:0000256" key="4">
    <source>
        <dbReference type="ARBA" id="ARBA00022723"/>
    </source>
</evidence>
<dbReference type="GO" id="GO:0004519">
    <property type="term" value="F:endonuclease activity"/>
    <property type="evidence" value="ECO:0007669"/>
    <property type="project" value="UniProtKB-KW"/>
</dbReference>
<evidence type="ECO:0000259" key="8">
    <source>
        <dbReference type="SMART" id="SM00477"/>
    </source>
</evidence>
<dbReference type="InterPro" id="IPR001604">
    <property type="entry name" value="Endo_G_ENPP1-like_dom"/>
</dbReference>
<keyword evidence="4" id="KW-0479">Metal-binding</keyword>
<feature type="domain" description="ENPP1-3/EXOG-like endonuclease/phosphodiesterase" evidence="8">
    <location>
        <begin position="58"/>
        <end position="243"/>
    </location>
</feature>
<feature type="domain" description="DNA/RNA non-specific endonuclease/pyrophosphatase/phosphodiesterase" evidence="9">
    <location>
        <begin position="57"/>
        <end position="243"/>
    </location>
</feature>
<proteinExistence type="inferred from homology"/>
<feature type="non-terminal residue" evidence="10">
    <location>
        <position position="243"/>
    </location>
</feature>
<dbReference type="GO" id="GO:0003676">
    <property type="term" value="F:nucleic acid binding"/>
    <property type="evidence" value="ECO:0007669"/>
    <property type="project" value="InterPro"/>
</dbReference>
<dbReference type="Gene3D" id="3.40.570.10">
    <property type="entry name" value="Extracellular Endonuclease, subunit A"/>
    <property type="match status" value="1"/>
</dbReference>
<evidence type="ECO:0000313" key="10">
    <source>
        <dbReference type="EMBL" id="NXD47106.1"/>
    </source>
</evidence>
<dbReference type="EMBL" id="WBNE01001349">
    <property type="protein sequence ID" value="NXD47106.1"/>
    <property type="molecule type" value="Genomic_DNA"/>
</dbReference>
<keyword evidence="3" id="KW-0540">Nuclease</keyword>
<organism evidence="10 11">
    <name type="scientific">Copsychus sechellarum</name>
    <dbReference type="NCBI Taxonomy" id="797021"/>
    <lineage>
        <taxon>Eukaryota</taxon>
        <taxon>Metazoa</taxon>
        <taxon>Chordata</taxon>
        <taxon>Craniata</taxon>
        <taxon>Vertebrata</taxon>
        <taxon>Euteleostomi</taxon>
        <taxon>Archelosauria</taxon>
        <taxon>Archosauria</taxon>
        <taxon>Dinosauria</taxon>
        <taxon>Saurischia</taxon>
        <taxon>Theropoda</taxon>
        <taxon>Coelurosauria</taxon>
        <taxon>Aves</taxon>
        <taxon>Neognathae</taxon>
        <taxon>Neoaves</taxon>
        <taxon>Telluraves</taxon>
        <taxon>Australaves</taxon>
        <taxon>Passeriformes</taxon>
        <taxon>Muscicapidae</taxon>
        <taxon>Copsychus</taxon>
    </lineage>
</organism>
<dbReference type="GO" id="GO:0046872">
    <property type="term" value="F:metal ion binding"/>
    <property type="evidence" value="ECO:0007669"/>
    <property type="project" value="UniProtKB-KW"/>
</dbReference>
<evidence type="ECO:0000259" key="9">
    <source>
        <dbReference type="SMART" id="SM00892"/>
    </source>
</evidence>
<dbReference type="PROSITE" id="PS01070">
    <property type="entry name" value="NUCLEASE_NON_SPEC"/>
    <property type="match status" value="1"/>
</dbReference>
<dbReference type="SMART" id="SM00892">
    <property type="entry name" value="Endonuclease_NS"/>
    <property type="match status" value="1"/>
</dbReference>
<reference evidence="10" key="1">
    <citation type="submission" date="2019-09" db="EMBL/GenBank/DDBJ databases">
        <title>Bird 10,000 Genomes (B10K) Project - Family phase.</title>
        <authorList>
            <person name="Zhang G."/>
        </authorList>
    </citation>
    <scope>NUCLEOTIDE SEQUENCE</scope>
    <source>
        <strain evidence="10">OUT-0061</strain>
        <tissue evidence="10">Blood</tissue>
    </source>
</reference>
<name>A0A851W1K8_9PASS</name>
<gene>
    <name evidence="10" type="primary">Endod1_7</name>
    <name evidence="10" type="ORF">COPSEC_R05281</name>
</gene>
<keyword evidence="11" id="KW-1185">Reference proteome</keyword>
<dbReference type="SUPFAM" id="SSF54060">
    <property type="entry name" value="His-Me finger endonucleases"/>
    <property type="match status" value="1"/>
</dbReference>
<comment type="caution">
    <text evidence="10">The sequence shown here is derived from an EMBL/GenBank/DDBJ whole genome shotgun (WGS) entry which is preliminary data.</text>
</comment>
<feature type="non-terminal residue" evidence="10">
    <location>
        <position position="1"/>
    </location>
</feature>
<keyword evidence="5" id="KW-0378">Hydrolase</keyword>
<evidence type="ECO:0000313" key="11">
    <source>
        <dbReference type="Proteomes" id="UP000659062"/>
    </source>
</evidence>
<dbReference type="OrthoDB" id="69221at2759"/>
<evidence type="ECO:0000256" key="6">
    <source>
        <dbReference type="ARBA" id="ARBA00022842"/>
    </source>
</evidence>
<feature type="signal peptide" evidence="7">
    <location>
        <begin position="1"/>
        <end position="19"/>
    </location>
</feature>
<dbReference type="GO" id="GO:0016787">
    <property type="term" value="F:hydrolase activity"/>
    <property type="evidence" value="ECO:0007669"/>
    <property type="project" value="InterPro"/>
</dbReference>